<comment type="caution">
    <text evidence="2">The sequence shown here is derived from an EMBL/GenBank/DDBJ whole genome shotgun (WGS) entry which is preliminary data.</text>
</comment>
<evidence type="ECO:0000313" key="2">
    <source>
        <dbReference type="EMBL" id="OHA80946.1"/>
    </source>
</evidence>
<organism evidence="2 3">
    <name type="scientific">Candidatus Yonathbacteria bacterium RIFCSPHIGHO2_02_FULL_44_14</name>
    <dbReference type="NCBI Taxonomy" id="1802724"/>
    <lineage>
        <taxon>Bacteria</taxon>
        <taxon>Candidatus Yonathiibacteriota</taxon>
    </lineage>
</organism>
<gene>
    <name evidence="2" type="ORF">A3D51_02895</name>
</gene>
<dbReference type="EMBL" id="MHUT01000012">
    <property type="protein sequence ID" value="OHA80946.1"/>
    <property type="molecule type" value="Genomic_DNA"/>
</dbReference>
<sequence>MSKFLENYLRRVGATNPALVEALTKSAEEFAKKHIDTFDHNSHVSGLLYGHVQSGKTGQMLAIAATAADRGFKFFILVTTDNVILHKQTLERAKNFLGGFMAGFNVLGESDEEAFLTRGLSMPTILVLKKNSGVLKTWANNIATNPIYKDEPLFLLDDEADASSLNTKVNQNEQSTINMLLEKINKQSPSSIYLHVTATPQSLVLQIELSGWKPQYSFYLPPNKGYLGGDFFYGEDSKNLIETEDNERDDLLKAEHVPIGLRKAVLHFLVVASDLFLTKERSACSMLIHPGVKISEHSTVRTKVEKFLEGVKTDLIANSSTLEFDLRDAWEELSKTKTDIKPFDEIMRFLRADMPSVNITVLNSKTPEGSVYDKGLNIVIGGNTLGRGVTFPGLQIVYYCRSAKTPQADTSWQHARIFGYDRDPGLCRLFSPRPLIKLFRELNDANNALFSTLLEKGPQAVSLLTPKGTRPTRMSVVLKEDLMVIAGGVNYFPLNPTHTSLPALDAELGSKDMEKDISLDEAEKILRLVSVEKSDLWNQHSFADCVETLKKGAKYDCHLIVRTERSISKGTGTLLSPTDREMGARFNDRLVLTLYRLKGEANKGWEDRPLWVPNIKFPNGTYFYYQLK</sequence>
<name>A0A1G2S7B0_9BACT</name>
<dbReference type="SUPFAM" id="SSF52540">
    <property type="entry name" value="P-loop containing nucleoside triphosphate hydrolases"/>
    <property type="match status" value="1"/>
</dbReference>
<dbReference type="AlphaFoldDB" id="A0A1G2S7B0"/>
<evidence type="ECO:0000313" key="3">
    <source>
        <dbReference type="Proteomes" id="UP000179118"/>
    </source>
</evidence>
<protein>
    <recommendedName>
        <fullName evidence="1">Putative endonuclease Z1 domain-containing protein</fullName>
    </recommendedName>
</protein>
<feature type="domain" description="Putative endonuclease Z1" evidence="1">
    <location>
        <begin position="261"/>
        <end position="453"/>
    </location>
</feature>
<dbReference type="Gene3D" id="3.40.50.300">
    <property type="entry name" value="P-loop containing nucleotide triphosphate hydrolases"/>
    <property type="match status" value="1"/>
</dbReference>
<dbReference type="Pfam" id="PF10593">
    <property type="entry name" value="Z1"/>
    <property type="match status" value="1"/>
</dbReference>
<accession>A0A1G2S7B0</accession>
<reference evidence="2 3" key="1">
    <citation type="journal article" date="2016" name="Nat. Commun.">
        <title>Thousands of microbial genomes shed light on interconnected biogeochemical processes in an aquifer system.</title>
        <authorList>
            <person name="Anantharaman K."/>
            <person name="Brown C.T."/>
            <person name="Hug L.A."/>
            <person name="Sharon I."/>
            <person name="Castelle C.J."/>
            <person name="Probst A.J."/>
            <person name="Thomas B.C."/>
            <person name="Singh A."/>
            <person name="Wilkins M.J."/>
            <person name="Karaoz U."/>
            <person name="Brodie E.L."/>
            <person name="Williams K.H."/>
            <person name="Hubbard S.S."/>
            <person name="Banfield J.F."/>
        </authorList>
    </citation>
    <scope>NUCLEOTIDE SEQUENCE [LARGE SCALE GENOMIC DNA]</scope>
</reference>
<dbReference type="InterPro" id="IPR027417">
    <property type="entry name" value="P-loop_NTPase"/>
</dbReference>
<dbReference type="InterPro" id="IPR018310">
    <property type="entry name" value="Put_endonuclease_Z1-dom"/>
</dbReference>
<dbReference type="Proteomes" id="UP000179118">
    <property type="component" value="Unassembled WGS sequence"/>
</dbReference>
<evidence type="ECO:0000259" key="1">
    <source>
        <dbReference type="Pfam" id="PF10593"/>
    </source>
</evidence>
<proteinExistence type="predicted"/>